<evidence type="ECO:0000256" key="1">
    <source>
        <dbReference type="SAM" id="MobiDB-lite"/>
    </source>
</evidence>
<dbReference type="EMBL" id="BT086933">
    <property type="protein sequence ID" value="ACR37286.1"/>
    <property type="molecule type" value="mRNA"/>
</dbReference>
<proteinExistence type="evidence at transcript level"/>
<dbReference type="AlphaFoldDB" id="C4J7Y6"/>
<reference evidence="2" key="1">
    <citation type="journal article" date="2009" name="PLoS Genet.">
        <title>Sequencing, mapping, and analysis of 27,455 maize full-length cDNAs.</title>
        <authorList>
            <person name="Soderlund C."/>
            <person name="Descour A."/>
            <person name="Kudrna D."/>
            <person name="Bomhoff M."/>
            <person name="Boyd L."/>
            <person name="Currie J."/>
            <person name="Angelova A."/>
            <person name="Collura K."/>
            <person name="Wissotski M."/>
            <person name="Ashley E."/>
            <person name="Morrow D."/>
            <person name="Fernandes J."/>
            <person name="Walbot V."/>
            <person name="Yu Y."/>
        </authorList>
    </citation>
    <scope>NUCLEOTIDE SEQUENCE</scope>
    <source>
        <strain evidence="2">B73</strain>
    </source>
</reference>
<accession>C4J7Y6</accession>
<organism evidence="2">
    <name type="scientific">Zea mays</name>
    <name type="common">Maize</name>
    <dbReference type="NCBI Taxonomy" id="4577"/>
    <lineage>
        <taxon>Eukaryota</taxon>
        <taxon>Viridiplantae</taxon>
        <taxon>Streptophyta</taxon>
        <taxon>Embryophyta</taxon>
        <taxon>Tracheophyta</taxon>
        <taxon>Spermatophyta</taxon>
        <taxon>Magnoliopsida</taxon>
        <taxon>Liliopsida</taxon>
        <taxon>Poales</taxon>
        <taxon>Poaceae</taxon>
        <taxon>PACMAD clade</taxon>
        <taxon>Panicoideae</taxon>
        <taxon>Andropogonodae</taxon>
        <taxon>Andropogoneae</taxon>
        <taxon>Tripsacinae</taxon>
        <taxon>Zea</taxon>
    </lineage>
</organism>
<name>C4J7Y6_MAIZE</name>
<evidence type="ECO:0000313" key="2">
    <source>
        <dbReference type="EMBL" id="ACR37286.1"/>
    </source>
</evidence>
<protein>
    <submittedName>
        <fullName evidence="2">Uncharacterized protein</fullName>
    </submittedName>
</protein>
<feature type="region of interest" description="Disordered" evidence="1">
    <location>
        <begin position="1"/>
        <end position="21"/>
    </location>
</feature>
<sequence>MVLEVRQPQLRVPPQHAPHRL</sequence>